<dbReference type="Proteomes" id="UP000076154">
    <property type="component" value="Unassembled WGS sequence"/>
</dbReference>
<gene>
    <name evidence="1" type="ORF">Hypma_005610</name>
</gene>
<evidence type="ECO:0000313" key="1">
    <source>
        <dbReference type="EMBL" id="RDB26557.1"/>
    </source>
</evidence>
<proteinExistence type="predicted"/>
<keyword evidence="2" id="KW-1185">Reference proteome</keyword>
<sequence length="85" mass="9398">MSARAEKEKRHPQVAWMMVEQRRIGLCGCAQCFGPNGGDNAALNFQALKVNAHDTISILDMSSLGCAAEEIKRWKCTSGVFPTWK</sequence>
<comment type="caution">
    <text evidence="1">The sequence shown here is derived from an EMBL/GenBank/DDBJ whole genome shotgun (WGS) entry which is preliminary data.</text>
</comment>
<dbReference type="AlphaFoldDB" id="A0A369K1C6"/>
<dbReference type="EMBL" id="LUEZ02000029">
    <property type="protein sequence ID" value="RDB26557.1"/>
    <property type="molecule type" value="Genomic_DNA"/>
</dbReference>
<accession>A0A369K1C6</accession>
<protein>
    <submittedName>
        <fullName evidence="1">Uncharacterized protein</fullName>
    </submittedName>
</protein>
<name>A0A369K1C6_HYPMA</name>
<dbReference type="InParanoid" id="A0A369K1C6"/>
<organism evidence="1 2">
    <name type="scientific">Hypsizygus marmoreus</name>
    <name type="common">White beech mushroom</name>
    <name type="synonym">Agaricus marmoreus</name>
    <dbReference type="NCBI Taxonomy" id="39966"/>
    <lineage>
        <taxon>Eukaryota</taxon>
        <taxon>Fungi</taxon>
        <taxon>Dikarya</taxon>
        <taxon>Basidiomycota</taxon>
        <taxon>Agaricomycotina</taxon>
        <taxon>Agaricomycetes</taxon>
        <taxon>Agaricomycetidae</taxon>
        <taxon>Agaricales</taxon>
        <taxon>Tricholomatineae</taxon>
        <taxon>Lyophyllaceae</taxon>
        <taxon>Hypsizygus</taxon>
    </lineage>
</organism>
<reference evidence="1" key="1">
    <citation type="submission" date="2018-04" db="EMBL/GenBank/DDBJ databases">
        <title>Whole genome sequencing of Hypsizygus marmoreus.</title>
        <authorList>
            <person name="Choi I.-G."/>
            <person name="Min B."/>
            <person name="Kim J.-G."/>
            <person name="Kim S."/>
            <person name="Oh Y.-L."/>
            <person name="Kong W.-S."/>
            <person name="Park H."/>
            <person name="Jeong J."/>
            <person name="Song E.-S."/>
        </authorList>
    </citation>
    <scope>NUCLEOTIDE SEQUENCE [LARGE SCALE GENOMIC DNA]</scope>
    <source>
        <strain evidence="1">51987-8</strain>
    </source>
</reference>
<evidence type="ECO:0000313" key="2">
    <source>
        <dbReference type="Proteomes" id="UP000076154"/>
    </source>
</evidence>